<evidence type="ECO:0000313" key="1">
    <source>
        <dbReference type="EMBL" id="CAD7238282.1"/>
    </source>
</evidence>
<accession>A0A7R9A070</accession>
<dbReference type="PANTHER" id="PTHR30283:SF4">
    <property type="entry name" value="PEROXIDE STRESS RESISTANCE PROTEIN YAAA"/>
    <property type="match status" value="1"/>
</dbReference>
<dbReference type="GO" id="GO:0005829">
    <property type="term" value="C:cytosol"/>
    <property type="evidence" value="ECO:0007669"/>
    <property type="project" value="TreeGrafter"/>
</dbReference>
<proteinExistence type="predicted"/>
<organism evidence="1">
    <name type="scientific">Cyprideis torosa</name>
    <dbReference type="NCBI Taxonomy" id="163714"/>
    <lineage>
        <taxon>Eukaryota</taxon>
        <taxon>Metazoa</taxon>
        <taxon>Ecdysozoa</taxon>
        <taxon>Arthropoda</taxon>
        <taxon>Crustacea</taxon>
        <taxon>Oligostraca</taxon>
        <taxon>Ostracoda</taxon>
        <taxon>Podocopa</taxon>
        <taxon>Podocopida</taxon>
        <taxon>Cytherocopina</taxon>
        <taxon>Cytheroidea</taxon>
        <taxon>Cytherideidae</taxon>
        <taxon>Cyprideis</taxon>
    </lineage>
</organism>
<dbReference type="OrthoDB" id="5586845at2759"/>
<dbReference type="EMBL" id="OB698948">
    <property type="protein sequence ID" value="CAD7238282.1"/>
    <property type="molecule type" value="Genomic_DNA"/>
</dbReference>
<sequence length="141" mass="16054">MLEPPMLIVISPAKTLDFDSPLPTEKYTQPDMLEDAQSLIYTMRNYSPEDIGQLMGVSEKIARLNFERFGDWSPPFSPENARQALLAFKGDVYEGIDAYTLDESDLEYAQGHLRMLSGLYGLLKPLDLMQPYRLEMGTKLK</sequence>
<gene>
    <name evidence="1" type="ORF">CTOB1V02_LOCUS16097</name>
</gene>
<reference evidence="1" key="1">
    <citation type="submission" date="2020-11" db="EMBL/GenBank/DDBJ databases">
        <authorList>
            <person name="Tran Van P."/>
        </authorList>
    </citation>
    <scope>NUCLEOTIDE SEQUENCE</scope>
</reference>
<dbReference type="GO" id="GO:0033194">
    <property type="term" value="P:response to hydroperoxide"/>
    <property type="evidence" value="ECO:0007669"/>
    <property type="project" value="TreeGrafter"/>
</dbReference>
<protein>
    <submittedName>
        <fullName evidence="1">Uncharacterized protein</fullName>
    </submittedName>
</protein>
<dbReference type="PANTHER" id="PTHR30283">
    <property type="entry name" value="PEROXIDE STRESS RESPONSE PROTEIN YAAA"/>
    <property type="match status" value="1"/>
</dbReference>
<dbReference type="InterPro" id="IPR005583">
    <property type="entry name" value="YaaA"/>
</dbReference>
<feature type="non-terminal residue" evidence="1">
    <location>
        <position position="141"/>
    </location>
</feature>
<dbReference type="Pfam" id="PF03883">
    <property type="entry name" value="H2O2_YaaD"/>
    <property type="match status" value="1"/>
</dbReference>
<name>A0A7R9A070_9CRUS</name>
<dbReference type="AlphaFoldDB" id="A0A7R9A070"/>